<dbReference type="InterPro" id="IPR022764">
    <property type="entry name" value="Peptidase_S54_rhomboid_dom"/>
</dbReference>
<proteinExistence type="predicted"/>
<feature type="transmembrane region" description="Helical" evidence="5">
    <location>
        <begin position="139"/>
        <end position="156"/>
    </location>
</feature>
<evidence type="ECO:0000256" key="1">
    <source>
        <dbReference type="ARBA" id="ARBA00004141"/>
    </source>
</evidence>
<dbReference type="GO" id="GO:0004252">
    <property type="term" value="F:serine-type endopeptidase activity"/>
    <property type="evidence" value="ECO:0007669"/>
    <property type="project" value="InterPro"/>
</dbReference>
<feature type="domain" description="Peptidase S54 rhomboid" evidence="6">
    <location>
        <begin position="28"/>
        <end position="153"/>
    </location>
</feature>
<sequence>MIFIIFLVFIYSISFYCDTTQLGIYDGGEWWNYITYSLIHINFFHLSINSALFLFYWRRLRNFNLYIIIPIMTITPILSAIFATYQEPTVGASAIVLSMVGIITAGIEQRYMPKIILLLAFSFLTTGLFAPHINTLIHVYSFLISFAVSLLFRRFIYDRK</sequence>
<dbReference type="GO" id="GO:0016020">
    <property type="term" value="C:membrane"/>
    <property type="evidence" value="ECO:0007669"/>
    <property type="project" value="UniProtKB-SubCell"/>
</dbReference>
<comment type="subcellular location">
    <subcellularLocation>
        <location evidence="1">Membrane</location>
        <topology evidence="1">Multi-pass membrane protein</topology>
    </subcellularLocation>
</comment>
<evidence type="ECO:0000256" key="5">
    <source>
        <dbReference type="SAM" id="Phobius"/>
    </source>
</evidence>
<name>A0A8S5QAB7_9CAUD</name>
<feature type="transmembrane region" description="Helical" evidence="5">
    <location>
        <begin position="89"/>
        <end position="108"/>
    </location>
</feature>
<feature type="transmembrane region" description="Helical" evidence="5">
    <location>
        <begin position="33"/>
        <end position="56"/>
    </location>
</feature>
<keyword evidence="3 5" id="KW-1133">Transmembrane helix</keyword>
<keyword evidence="2 5" id="KW-0812">Transmembrane</keyword>
<organism evidence="7">
    <name type="scientific">Podoviridae sp. ctsfx1</name>
    <dbReference type="NCBI Taxonomy" id="2825281"/>
    <lineage>
        <taxon>Viruses</taxon>
        <taxon>Duplodnaviria</taxon>
        <taxon>Heunggongvirae</taxon>
        <taxon>Uroviricota</taxon>
        <taxon>Caudoviricetes</taxon>
    </lineage>
</organism>
<reference evidence="7" key="1">
    <citation type="journal article" date="2021" name="Proc. Natl. Acad. Sci. U.S.A.">
        <title>A Catalog of Tens of Thousands of Viruses from Human Metagenomes Reveals Hidden Associations with Chronic Diseases.</title>
        <authorList>
            <person name="Tisza M.J."/>
            <person name="Buck C.B."/>
        </authorList>
    </citation>
    <scope>NUCLEOTIDE SEQUENCE</scope>
    <source>
        <strain evidence="7">Ctsfx1</strain>
    </source>
</reference>
<dbReference type="InterPro" id="IPR035952">
    <property type="entry name" value="Rhomboid-like_sf"/>
</dbReference>
<dbReference type="Gene3D" id="1.20.1540.10">
    <property type="entry name" value="Rhomboid-like"/>
    <property type="match status" value="1"/>
</dbReference>
<dbReference type="EMBL" id="BK015610">
    <property type="protein sequence ID" value="DAE15701.1"/>
    <property type="molecule type" value="Genomic_DNA"/>
</dbReference>
<accession>A0A8S5QAB7</accession>
<dbReference type="Pfam" id="PF01694">
    <property type="entry name" value="Rhomboid"/>
    <property type="match status" value="1"/>
</dbReference>
<evidence type="ECO:0000256" key="2">
    <source>
        <dbReference type="ARBA" id="ARBA00022692"/>
    </source>
</evidence>
<evidence type="ECO:0000259" key="6">
    <source>
        <dbReference type="Pfam" id="PF01694"/>
    </source>
</evidence>
<evidence type="ECO:0000313" key="7">
    <source>
        <dbReference type="EMBL" id="DAE15701.1"/>
    </source>
</evidence>
<feature type="transmembrane region" description="Helical" evidence="5">
    <location>
        <begin position="115"/>
        <end position="133"/>
    </location>
</feature>
<feature type="transmembrane region" description="Helical" evidence="5">
    <location>
        <begin position="63"/>
        <end position="83"/>
    </location>
</feature>
<keyword evidence="4 5" id="KW-0472">Membrane</keyword>
<dbReference type="SUPFAM" id="SSF144091">
    <property type="entry name" value="Rhomboid-like"/>
    <property type="match status" value="1"/>
</dbReference>
<protein>
    <submittedName>
        <fullName evidence="7">Protein GlpG-like protein</fullName>
    </submittedName>
</protein>
<evidence type="ECO:0000256" key="4">
    <source>
        <dbReference type="ARBA" id="ARBA00023136"/>
    </source>
</evidence>
<evidence type="ECO:0000256" key="3">
    <source>
        <dbReference type="ARBA" id="ARBA00022989"/>
    </source>
</evidence>